<feature type="transmembrane region" description="Helical" evidence="7">
    <location>
        <begin position="282"/>
        <end position="306"/>
    </location>
</feature>
<feature type="transmembrane region" description="Helical" evidence="7">
    <location>
        <begin position="327"/>
        <end position="354"/>
    </location>
</feature>
<sequence>MLRNYLKMALKVLNRRRFYTFISMFGITITLAILLIVSAFWNHLVGQHEPEVNLDRSLVVFRMKLQGKDGWTSTSANSDYFLEKYVRKLQTPEMMTFYSLPSTVNTFVDGQKVNLDRKYTDATFWQVMQHTFIEGRPYTDDEVQQRHPVVVISRASKEELFGMGSALGQEIKIDEDRYKVVGVIDDTPITRLHSYGNLFIPITLNKGYGKDKEYMGEFVATLVASSREAIGDMEKEYEAMARQIENPDPANVEKVLSSADSYVGAFSRMFLGGDGDSGVQKLYAILMALAFLFMLLPTVNLMNINISRIMERASEIGVRRAFGASTWALLFQFIIENLVLTLLCGLLAVLVAWGGLQLINTSGLVQFMELKLNFHVLGAGLLFTLVFGLISGVYPAWRMSRLQAAEALKAK</sequence>
<dbReference type="STRING" id="1279009.ADICEAN_04180"/>
<dbReference type="Pfam" id="PF02687">
    <property type="entry name" value="FtsX"/>
    <property type="match status" value="1"/>
</dbReference>
<organism evidence="10 11">
    <name type="scientific">Cesiribacter andamanensis AMV16</name>
    <dbReference type="NCBI Taxonomy" id="1279009"/>
    <lineage>
        <taxon>Bacteria</taxon>
        <taxon>Pseudomonadati</taxon>
        <taxon>Bacteroidota</taxon>
        <taxon>Cytophagia</taxon>
        <taxon>Cytophagales</taxon>
        <taxon>Cesiribacteraceae</taxon>
        <taxon>Cesiribacter</taxon>
    </lineage>
</organism>
<evidence type="ECO:0000256" key="1">
    <source>
        <dbReference type="ARBA" id="ARBA00004651"/>
    </source>
</evidence>
<gene>
    <name evidence="10" type="primary">macB_14</name>
    <name evidence="10" type="ORF">ADICEAN_04180</name>
</gene>
<comment type="subcellular location">
    <subcellularLocation>
        <location evidence="1">Cell membrane</location>
        <topology evidence="1">Multi-pass membrane protein</topology>
    </subcellularLocation>
</comment>
<evidence type="ECO:0000259" key="9">
    <source>
        <dbReference type="Pfam" id="PF12704"/>
    </source>
</evidence>
<dbReference type="EMBL" id="AODQ01000206">
    <property type="protein sequence ID" value="EMR00699.1"/>
    <property type="molecule type" value="Genomic_DNA"/>
</dbReference>
<keyword evidence="11" id="KW-1185">Reference proteome</keyword>
<protein>
    <submittedName>
        <fullName evidence="10">Macrolide export ATP-binding/permease protein MacB</fullName>
        <ecNumber evidence="10">3.6.3.-</ecNumber>
    </submittedName>
</protein>
<dbReference type="InterPro" id="IPR050250">
    <property type="entry name" value="Macrolide_Exporter_MacB"/>
</dbReference>
<feature type="transmembrane region" description="Helical" evidence="7">
    <location>
        <begin position="21"/>
        <end position="41"/>
    </location>
</feature>
<keyword evidence="5 7" id="KW-0472">Membrane</keyword>
<keyword evidence="3 7" id="KW-0812">Transmembrane</keyword>
<dbReference type="Pfam" id="PF12704">
    <property type="entry name" value="MacB_PCD"/>
    <property type="match status" value="1"/>
</dbReference>
<dbReference type="InterPro" id="IPR025857">
    <property type="entry name" value="MacB_PCD"/>
</dbReference>
<dbReference type="GO" id="GO:0022857">
    <property type="term" value="F:transmembrane transporter activity"/>
    <property type="evidence" value="ECO:0007669"/>
    <property type="project" value="TreeGrafter"/>
</dbReference>
<dbReference type="AlphaFoldDB" id="M7NQA2"/>
<feature type="transmembrane region" description="Helical" evidence="7">
    <location>
        <begin position="374"/>
        <end position="394"/>
    </location>
</feature>
<dbReference type="PANTHER" id="PTHR30572">
    <property type="entry name" value="MEMBRANE COMPONENT OF TRANSPORTER-RELATED"/>
    <property type="match status" value="1"/>
</dbReference>
<reference evidence="10 11" key="1">
    <citation type="journal article" date="2013" name="Genome Announc.">
        <title>Draft Genome Sequence of Cesiribacter andamanensis Strain AMV16T, Isolated from a Soil Sample from a Mud Volcano in the Andaman Islands, India.</title>
        <authorList>
            <person name="Shivaji S."/>
            <person name="Ara S."/>
            <person name="Begum Z."/>
            <person name="Srinivas T.N."/>
            <person name="Singh A."/>
            <person name="Kumar Pinnaka A."/>
        </authorList>
    </citation>
    <scope>NUCLEOTIDE SEQUENCE [LARGE SCALE GENOMIC DNA]</scope>
    <source>
        <strain evidence="10 11">AMV16</strain>
    </source>
</reference>
<dbReference type="GO" id="GO:0005524">
    <property type="term" value="F:ATP binding"/>
    <property type="evidence" value="ECO:0007669"/>
    <property type="project" value="UniProtKB-KW"/>
</dbReference>
<dbReference type="eggNOG" id="COG0577">
    <property type="taxonomic scope" value="Bacteria"/>
</dbReference>
<evidence type="ECO:0000256" key="2">
    <source>
        <dbReference type="ARBA" id="ARBA00022475"/>
    </source>
</evidence>
<evidence type="ECO:0000256" key="7">
    <source>
        <dbReference type="SAM" id="Phobius"/>
    </source>
</evidence>
<evidence type="ECO:0000256" key="4">
    <source>
        <dbReference type="ARBA" id="ARBA00022989"/>
    </source>
</evidence>
<dbReference type="Proteomes" id="UP000011910">
    <property type="component" value="Unassembled WGS sequence"/>
</dbReference>
<keyword evidence="10" id="KW-0067">ATP-binding</keyword>
<dbReference type="GO" id="GO:0016787">
    <property type="term" value="F:hydrolase activity"/>
    <property type="evidence" value="ECO:0007669"/>
    <property type="project" value="UniProtKB-KW"/>
</dbReference>
<keyword evidence="2" id="KW-1003">Cell membrane</keyword>
<dbReference type="OrthoDB" id="8740261at2"/>
<dbReference type="RefSeq" id="WP_009197555.1">
    <property type="nucleotide sequence ID" value="NZ_AODQ01000206.1"/>
</dbReference>
<evidence type="ECO:0000256" key="5">
    <source>
        <dbReference type="ARBA" id="ARBA00023136"/>
    </source>
</evidence>
<feature type="domain" description="ABC3 transporter permease C-terminal" evidence="8">
    <location>
        <begin position="288"/>
        <end position="403"/>
    </location>
</feature>
<dbReference type="InterPro" id="IPR003838">
    <property type="entry name" value="ABC3_permease_C"/>
</dbReference>
<keyword evidence="10" id="KW-0378">Hydrolase</keyword>
<evidence type="ECO:0000256" key="6">
    <source>
        <dbReference type="ARBA" id="ARBA00038076"/>
    </source>
</evidence>
<evidence type="ECO:0000259" key="8">
    <source>
        <dbReference type="Pfam" id="PF02687"/>
    </source>
</evidence>
<proteinExistence type="inferred from homology"/>
<name>M7NQA2_9BACT</name>
<evidence type="ECO:0000313" key="10">
    <source>
        <dbReference type="EMBL" id="EMR00699.1"/>
    </source>
</evidence>
<evidence type="ECO:0000313" key="11">
    <source>
        <dbReference type="Proteomes" id="UP000011910"/>
    </source>
</evidence>
<dbReference type="PANTHER" id="PTHR30572:SF4">
    <property type="entry name" value="ABC TRANSPORTER PERMEASE YTRF"/>
    <property type="match status" value="1"/>
</dbReference>
<dbReference type="GO" id="GO:0005886">
    <property type="term" value="C:plasma membrane"/>
    <property type="evidence" value="ECO:0007669"/>
    <property type="project" value="UniProtKB-SubCell"/>
</dbReference>
<keyword evidence="10" id="KW-0547">Nucleotide-binding</keyword>
<accession>M7NQA2</accession>
<feature type="domain" description="MacB-like periplasmic core" evidence="9">
    <location>
        <begin position="20"/>
        <end position="204"/>
    </location>
</feature>
<evidence type="ECO:0000256" key="3">
    <source>
        <dbReference type="ARBA" id="ARBA00022692"/>
    </source>
</evidence>
<keyword evidence="4 7" id="KW-1133">Transmembrane helix</keyword>
<comment type="caution">
    <text evidence="10">The sequence shown here is derived from an EMBL/GenBank/DDBJ whole genome shotgun (WGS) entry which is preliminary data.</text>
</comment>
<comment type="similarity">
    <text evidence="6">Belongs to the ABC-4 integral membrane protein family.</text>
</comment>
<dbReference type="EC" id="3.6.3.-" evidence="10"/>